<feature type="compositionally biased region" description="Polar residues" evidence="11">
    <location>
        <begin position="175"/>
        <end position="193"/>
    </location>
</feature>
<keyword evidence="7" id="KW-0963">Cytoplasm</keyword>
<keyword evidence="6" id="KW-0813">Transport</keyword>
<dbReference type="GO" id="GO:0032266">
    <property type="term" value="F:phosphatidylinositol-3-phosphate binding"/>
    <property type="evidence" value="ECO:0007669"/>
    <property type="project" value="TreeGrafter"/>
</dbReference>
<evidence type="ECO:0000256" key="4">
    <source>
        <dbReference type="ARBA" id="ARBA00010883"/>
    </source>
</evidence>
<dbReference type="PROSITE" id="PS50195">
    <property type="entry name" value="PX"/>
    <property type="match status" value="1"/>
</dbReference>
<comment type="subcellular location">
    <subcellularLocation>
        <location evidence="3">Cytoplasm</location>
    </subcellularLocation>
    <subcellularLocation>
        <location evidence="2">Membrane</location>
        <topology evidence="2">Peripheral membrane protein</topology>
        <orientation evidence="2">Cytoplasmic side</orientation>
    </subcellularLocation>
</comment>
<evidence type="ECO:0000256" key="7">
    <source>
        <dbReference type="ARBA" id="ARBA00022490"/>
    </source>
</evidence>
<dbReference type="OrthoDB" id="10064318at2759"/>
<dbReference type="SUPFAM" id="SSF64268">
    <property type="entry name" value="PX domain"/>
    <property type="match status" value="1"/>
</dbReference>
<dbReference type="Gene3D" id="3.30.1520.10">
    <property type="entry name" value="Phox-like domain"/>
    <property type="match status" value="1"/>
</dbReference>
<dbReference type="Pfam" id="PF00787">
    <property type="entry name" value="PX"/>
    <property type="match status" value="1"/>
</dbReference>
<evidence type="ECO:0000256" key="6">
    <source>
        <dbReference type="ARBA" id="ARBA00022448"/>
    </source>
</evidence>
<dbReference type="PANTHER" id="PTHR47554:SF1">
    <property type="entry name" value="SORTING NEXIN MVP1"/>
    <property type="match status" value="1"/>
</dbReference>
<proteinExistence type="inferred from homology"/>
<evidence type="ECO:0000256" key="9">
    <source>
        <dbReference type="ARBA" id="ARBA00023136"/>
    </source>
</evidence>
<dbReference type="FunFam" id="1.20.1270.60:FF:000072">
    <property type="entry name" value="Sorting nexin MVP1"/>
    <property type="match status" value="1"/>
</dbReference>
<keyword evidence="14" id="KW-1185">Reference proteome</keyword>
<dbReference type="InterPro" id="IPR045734">
    <property type="entry name" value="Snx8_BAR_dom"/>
</dbReference>
<feature type="domain" description="PX" evidence="12">
    <location>
        <begin position="336"/>
        <end position="451"/>
    </location>
</feature>
<sequence length="718" mass="79416">MSLFGTSPIDDPISNPISKSNSLFGDNITPAARSTSSLFADDNVDGSPWSMPTPKKNARRVLVKELLPATDVPESYVDAYDTMLNFAVEIGAGVDITGVRNLLGSSGLNAAEQAKILDFVIPEGQEDASGLGRNEFNVLLALIGLGQEGEDITLDSVDERRQKLPIPRLSYLDTLKSQSIPEQSTPQASTRPTEATPKPPDPFQPRNPRRDSLDPEVDPWGSPAAPKATVPPESRKTVVNGVADHISNNLNGLHGRTTSNFTTHGESPAQTPIAPSSNPPTSSGSDGWRAYNGNSDGFPDQPPLGGGFGSGGDDSNPGGEPPRSLGGSTVLPRGVEETVTVTMLPEKEGMFMFQHRNYEVKTVRRNSTVVRRYSDFVWLLDCLHKRYPFRLLPLLPPKRVAVNGTHLAADTPTFLEKRRRGLVRFANALVRHPVLSQEQLVIMFLTVPTELSVWRKQATISVQEEFVGKVLPPTLEESLPSNLTELFDTVRTGVRRASDIYINLCNLMERLAKRNEGLAADHLRFSLALQSLTETSRSTYYVDTNDVPLLNEGVSATAKHLSSSQTLLEDEAKAWDQGVLEDLKRQRDVMVGMRDVFDRRDRYARDNIPQLERRIENNEQKLINLRNKPEAVVKPGEIEKVENSIINDKESIVQQHARGVLIKECIRDEILDFNGRSIAEQGRLWQDWAGERVKFAELLASNWRGLAEEVESMPTGEE</sequence>
<dbReference type="GO" id="GO:0042147">
    <property type="term" value="P:retrograde transport, endosome to Golgi"/>
    <property type="evidence" value="ECO:0007669"/>
    <property type="project" value="InterPro"/>
</dbReference>
<evidence type="ECO:0000313" key="14">
    <source>
        <dbReference type="Proteomes" id="UP000053317"/>
    </source>
</evidence>
<dbReference type="InterPro" id="IPR027267">
    <property type="entry name" value="AH/BAR_dom_sf"/>
</dbReference>
<comment type="caution">
    <text evidence="13">The sequence shown here is derived from an EMBL/GenBank/DDBJ whole genome shotgun (WGS) entry which is preliminary data.</text>
</comment>
<comment type="similarity">
    <text evidence="4">Belongs to the sorting nexin family.</text>
</comment>
<evidence type="ECO:0000256" key="3">
    <source>
        <dbReference type="ARBA" id="ARBA00004496"/>
    </source>
</evidence>
<reference evidence="13 14" key="1">
    <citation type="submission" date="2015-05" db="EMBL/GenBank/DDBJ databases">
        <title>Distinctive expansion of gene families associated with plant cell wall degradation and secondary metabolism in the genomes of grapevine trunk pathogens.</title>
        <authorList>
            <person name="Lawrence D.P."/>
            <person name="Travadon R."/>
            <person name="Rolshausen P.E."/>
            <person name="Baumgartner K."/>
        </authorList>
    </citation>
    <scope>NUCLEOTIDE SEQUENCE [LARGE SCALE GENOMIC DNA]</scope>
    <source>
        <strain evidence="13">UCRPC4</strain>
    </source>
</reference>
<feature type="compositionally biased region" description="Polar residues" evidence="11">
    <location>
        <begin position="246"/>
        <end position="285"/>
    </location>
</feature>
<protein>
    <recommendedName>
        <fullName evidence="5">Sorting nexin MVP1</fullName>
    </recommendedName>
    <alternativeName>
        <fullName evidence="10">Sorting nexin mvp1</fullName>
    </alternativeName>
</protein>
<dbReference type="FunFam" id="3.30.1520.10:FF:000037">
    <property type="entry name" value="Sorting nexin mvp-1"/>
    <property type="match status" value="1"/>
</dbReference>
<dbReference type="InterPro" id="IPR036871">
    <property type="entry name" value="PX_dom_sf"/>
</dbReference>
<comment type="function">
    <text evidence="1">Required for vacuolar protein sorting.</text>
</comment>
<dbReference type="EMBL" id="LCWF01000019">
    <property type="protein sequence ID" value="KKY27914.1"/>
    <property type="molecule type" value="Genomic_DNA"/>
</dbReference>
<dbReference type="Pfam" id="PF19566">
    <property type="entry name" value="Snx8_BAR_dom"/>
    <property type="match status" value="1"/>
</dbReference>
<dbReference type="InterPro" id="IPR028662">
    <property type="entry name" value="SNX8/Mvp1"/>
</dbReference>
<feature type="region of interest" description="Disordered" evidence="11">
    <location>
        <begin position="174"/>
        <end position="234"/>
    </location>
</feature>
<feature type="region of interest" description="Disordered" evidence="11">
    <location>
        <begin position="246"/>
        <end position="334"/>
    </location>
</feature>
<dbReference type="SMART" id="SM00312">
    <property type="entry name" value="PX"/>
    <property type="match status" value="1"/>
</dbReference>
<reference evidence="13 14" key="2">
    <citation type="submission" date="2015-05" db="EMBL/GenBank/DDBJ databases">
        <authorList>
            <person name="Morales-Cruz A."/>
            <person name="Amrine K.C."/>
            <person name="Cantu D."/>
        </authorList>
    </citation>
    <scope>NUCLEOTIDE SEQUENCE [LARGE SCALE GENOMIC DNA]</scope>
    <source>
        <strain evidence="13">UCRPC4</strain>
    </source>
</reference>
<feature type="compositionally biased region" description="Low complexity" evidence="11">
    <location>
        <begin position="313"/>
        <end position="322"/>
    </location>
</feature>
<dbReference type="GO" id="GO:0005768">
    <property type="term" value="C:endosome"/>
    <property type="evidence" value="ECO:0007669"/>
    <property type="project" value="TreeGrafter"/>
</dbReference>
<evidence type="ECO:0000256" key="2">
    <source>
        <dbReference type="ARBA" id="ARBA00004287"/>
    </source>
</evidence>
<evidence type="ECO:0000256" key="11">
    <source>
        <dbReference type="SAM" id="MobiDB-lite"/>
    </source>
</evidence>
<dbReference type="GO" id="GO:0006623">
    <property type="term" value="P:protein targeting to vacuole"/>
    <property type="evidence" value="ECO:0007669"/>
    <property type="project" value="TreeGrafter"/>
</dbReference>
<dbReference type="PANTHER" id="PTHR47554">
    <property type="entry name" value="SORTING NEXIN MVP1"/>
    <property type="match status" value="1"/>
</dbReference>
<evidence type="ECO:0000259" key="12">
    <source>
        <dbReference type="PROSITE" id="PS50195"/>
    </source>
</evidence>
<dbReference type="InterPro" id="IPR001683">
    <property type="entry name" value="PX_dom"/>
</dbReference>
<name>A0A0G2F0P5_PHACM</name>
<dbReference type="GO" id="GO:0016020">
    <property type="term" value="C:membrane"/>
    <property type="evidence" value="ECO:0007669"/>
    <property type="project" value="UniProtKB-SubCell"/>
</dbReference>
<evidence type="ECO:0000256" key="5">
    <source>
        <dbReference type="ARBA" id="ARBA00014268"/>
    </source>
</evidence>
<keyword evidence="9" id="KW-0472">Membrane</keyword>
<dbReference type="CDD" id="cd07597">
    <property type="entry name" value="BAR_SNX8"/>
    <property type="match status" value="1"/>
</dbReference>
<accession>A0A0G2F0P5</accession>
<organism evidence="13 14">
    <name type="scientific">Phaeomoniella chlamydospora</name>
    <name type="common">Phaeoacremonium chlamydosporum</name>
    <dbReference type="NCBI Taxonomy" id="158046"/>
    <lineage>
        <taxon>Eukaryota</taxon>
        <taxon>Fungi</taxon>
        <taxon>Dikarya</taxon>
        <taxon>Ascomycota</taxon>
        <taxon>Pezizomycotina</taxon>
        <taxon>Eurotiomycetes</taxon>
        <taxon>Chaetothyriomycetidae</taxon>
        <taxon>Phaeomoniellales</taxon>
        <taxon>Phaeomoniellaceae</taxon>
        <taxon>Phaeomoniella</taxon>
    </lineage>
</organism>
<dbReference type="Gene3D" id="1.20.1270.60">
    <property type="entry name" value="Arfaptin homology (AH) domain/BAR domain"/>
    <property type="match status" value="1"/>
</dbReference>
<gene>
    <name evidence="13" type="ORF">UCRPC4_g00758</name>
</gene>
<evidence type="ECO:0000256" key="8">
    <source>
        <dbReference type="ARBA" id="ARBA00022927"/>
    </source>
</evidence>
<dbReference type="AlphaFoldDB" id="A0A0G2F0P5"/>
<dbReference type="GO" id="GO:0005829">
    <property type="term" value="C:cytosol"/>
    <property type="evidence" value="ECO:0007669"/>
    <property type="project" value="GOC"/>
</dbReference>
<evidence type="ECO:0000313" key="13">
    <source>
        <dbReference type="EMBL" id="KKY27914.1"/>
    </source>
</evidence>
<evidence type="ECO:0000256" key="10">
    <source>
        <dbReference type="ARBA" id="ARBA00072009"/>
    </source>
</evidence>
<evidence type="ECO:0000256" key="1">
    <source>
        <dbReference type="ARBA" id="ARBA00002474"/>
    </source>
</evidence>
<keyword evidence="8" id="KW-0653">Protein transport</keyword>
<dbReference type="Proteomes" id="UP000053317">
    <property type="component" value="Unassembled WGS sequence"/>
</dbReference>